<evidence type="ECO:0000313" key="2">
    <source>
        <dbReference type="EMBL" id="OAF17115.1"/>
    </source>
</evidence>
<sequence length="262" mass="27938">MSDWLHNLPVPWMALVIFGFTFLLAAAIFAAVAMIATEERAKSLKAISPGMLPVLGIIFGLFVAFTAAQVWGDSDRASAAVSREASALRSAVLLAAGLPAEQEGRLRGLVRDYIGQAATVEWPMMAHQAISLKETPPALAEALQLVVTMTPQGRGQETVQREIIAALQQALDARRQRIIVSLAAVNSVKWWCLYLQAACALLAIGLVHCDNRLGGAIAMGLFATGVATSVLLIAAHDRPFAGQVSIHPEPLLQIMPDATARN</sequence>
<dbReference type="EMBL" id="LSEF01000047">
    <property type="protein sequence ID" value="OAF17115.1"/>
    <property type="molecule type" value="Genomic_DNA"/>
</dbReference>
<feature type="transmembrane region" description="Helical" evidence="1">
    <location>
        <begin position="188"/>
        <end position="209"/>
    </location>
</feature>
<proteinExistence type="predicted"/>
<feature type="transmembrane region" description="Helical" evidence="1">
    <location>
        <begin position="12"/>
        <end position="37"/>
    </location>
</feature>
<evidence type="ECO:0000256" key="1">
    <source>
        <dbReference type="SAM" id="Phobius"/>
    </source>
</evidence>
<comment type="caution">
    <text evidence="2">The sequence shown here is derived from an EMBL/GenBank/DDBJ whole genome shotgun (WGS) entry which is preliminary data.</text>
</comment>
<evidence type="ECO:0008006" key="4">
    <source>
        <dbReference type="Google" id="ProtNLM"/>
    </source>
</evidence>
<feature type="transmembrane region" description="Helical" evidence="1">
    <location>
        <begin position="216"/>
        <end position="235"/>
    </location>
</feature>
<keyword evidence="1" id="KW-0812">Transmembrane</keyword>
<dbReference type="Proteomes" id="UP000077173">
    <property type="component" value="Unassembled WGS sequence"/>
</dbReference>
<gene>
    <name evidence="2" type="ORF">AXW67_09935</name>
</gene>
<dbReference type="AlphaFoldDB" id="A0A176ZB27"/>
<organism evidence="2 3">
    <name type="scientific">Bradyrhizobium neotropicale</name>
    <dbReference type="NCBI Taxonomy" id="1497615"/>
    <lineage>
        <taxon>Bacteria</taxon>
        <taxon>Pseudomonadati</taxon>
        <taxon>Pseudomonadota</taxon>
        <taxon>Alphaproteobacteria</taxon>
        <taxon>Hyphomicrobiales</taxon>
        <taxon>Nitrobacteraceae</taxon>
        <taxon>Bradyrhizobium</taxon>
    </lineage>
</organism>
<keyword evidence="1" id="KW-1133">Transmembrane helix</keyword>
<feature type="transmembrane region" description="Helical" evidence="1">
    <location>
        <begin position="49"/>
        <end position="71"/>
    </location>
</feature>
<keyword evidence="1" id="KW-0472">Membrane</keyword>
<dbReference type="Pfam" id="PF14023">
    <property type="entry name" value="Bestrophin-like"/>
    <property type="match status" value="1"/>
</dbReference>
<keyword evidence="3" id="KW-1185">Reference proteome</keyword>
<reference evidence="2 3" key="1">
    <citation type="submission" date="2016-02" db="EMBL/GenBank/DDBJ databases">
        <title>Draft genome sequence of the strain BR 10247T Bradyrhizobium neotropicale isolated from nodules of Centrolobium paraense.</title>
        <authorList>
            <person name="Simoes-Araujo J.L."/>
            <person name="Barauna A.C."/>
            <person name="Silva K."/>
            <person name="Zilli J.E."/>
        </authorList>
    </citation>
    <scope>NUCLEOTIDE SEQUENCE [LARGE SCALE GENOMIC DNA]</scope>
    <source>
        <strain evidence="2 3">BR 10247</strain>
    </source>
</reference>
<protein>
    <recommendedName>
        <fullName evidence="4">DUF4239 domain-containing protein</fullName>
    </recommendedName>
</protein>
<dbReference type="InterPro" id="IPR025333">
    <property type="entry name" value="DUF4239"/>
</dbReference>
<accession>A0A176ZB27</accession>
<name>A0A176ZB27_9BRAD</name>
<dbReference type="GeneID" id="32585541"/>
<evidence type="ECO:0000313" key="3">
    <source>
        <dbReference type="Proteomes" id="UP000077173"/>
    </source>
</evidence>
<dbReference type="RefSeq" id="WP_063678545.1">
    <property type="nucleotide sequence ID" value="NZ_LSEF01000047.1"/>
</dbReference>